<reference evidence="2" key="1">
    <citation type="journal article" date="2015" name="Nature">
        <title>Complex archaea that bridge the gap between prokaryotes and eukaryotes.</title>
        <authorList>
            <person name="Spang A."/>
            <person name="Saw J.H."/>
            <person name="Jorgensen S.L."/>
            <person name="Zaremba-Niedzwiedzka K."/>
            <person name="Martijn J."/>
            <person name="Lind A.E."/>
            <person name="van Eijk R."/>
            <person name="Schleper C."/>
            <person name="Guy L."/>
            <person name="Ettema T.J."/>
        </authorList>
    </citation>
    <scope>NUCLEOTIDE SEQUENCE</scope>
</reference>
<dbReference type="EMBL" id="LAZR01003423">
    <property type="protein sequence ID" value="KKN18474.1"/>
    <property type="molecule type" value="Genomic_DNA"/>
</dbReference>
<comment type="caution">
    <text evidence="2">The sequence shown here is derived from an EMBL/GenBank/DDBJ whole genome shotgun (WGS) entry which is preliminary data.</text>
</comment>
<evidence type="ECO:0000256" key="1">
    <source>
        <dbReference type="SAM" id="Phobius"/>
    </source>
</evidence>
<dbReference type="AlphaFoldDB" id="A0A0F9NKM5"/>
<organism evidence="2">
    <name type="scientific">marine sediment metagenome</name>
    <dbReference type="NCBI Taxonomy" id="412755"/>
    <lineage>
        <taxon>unclassified sequences</taxon>
        <taxon>metagenomes</taxon>
        <taxon>ecological metagenomes</taxon>
    </lineage>
</organism>
<accession>A0A0F9NKM5</accession>
<proteinExistence type="predicted"/>
<name>A0A0F9NKM5_9ZZZZ</name>
<keyword evidence="1" id="KW-1133">Transmembrane helix</keyword>
<evidence type="ECO:0000313" key="2">
    <source>
        <dbReference type="EMBL" id="KKN18474.1"/>
    </source>
</evidence>
<sequence length="34" mass="3788">MRWAWEAAKVAMVMLAGVGALTLATLAVLMWRLR</sequence>
<keyword evidence="1" id="KW-0812">Transmembrane</keyword>
<protein>
    <submittedName>
        <fullName evidence="2">Uncharacterized protein</fullName>
    </submittedName>
</protein>
<keyword evidence="1" id="KW-0472">Membrane</keyword>
<feature type="transmembrane region" description="Helical" evidence="1">
    <location>
        <begin position="12"/>
        <end position="31"/>
    </location>
</feature>
<gene>
    <name evidence="2" type="ORF">LCGC14_0955320</name>
</gene>